<evidence type="ECO:0000313" key="3">
    <source>
        <dbReference type="Proteomes" id="UP000314294"/>
    </source>
</evidence>
<evidence type="ECO:0000256" key="1">
    <source>
        <dbReference type="SAM" id="SignalP"/>
    </source>
</evidence>
<organism evidence="2 3">
    <name type="scientific">Liparis tanakae</name>
    <name type="common">Tanaka's snailfish</name>
    <dbReference type="NCBI Taxonomy" id="230148"/>
    <lineage>
        <taxon>Eukaryota</taxon>
        <taxon>Metazoa</taxon>
        <taxon>Chordata</taxon>
        <taxon>Craniata</taxon>
        <taxon>Vertebrata</taxon>
        <taxon>Euteleostomi</taxon>
        <taxon>Actinopterygii</taxon>
        <taxon>Neopterygii</taxon>
        <taxon>Teleostei</taxon>
        <taxon>Neoteleostei</taxon>
        <taxon>Acanthomorphata</taxon>
        <taxon>Eupercaria</taxon>
        <taxon>Perciformes</taxon>
        <taxon>Cottioidei</taxon>
        <taxon>Cottales</taxon>
        <taxon>Liparidae</taxon>
        <taxon>Liparis</taxon>
    </lineage>
</organism>
<feature type="chain" id="PRO_5021402112" evidence="1">
    <location>
        <begin position="17"/>
        <end position="158"/>
    </location>
</feature>
<proteinExistence type="predicted"/>
<accession>A0A4Z2GWT2</accession>
<reference evidence="2 3" key="1">
    <citation type="submission" date="2019-03" db="EMBL/GenBank/DDBJ databases">
        <title>First draft genome of Liparis tanakae, snailfish: a comprehensive survey of snailfish specific genes.</title>
        <authorList>
            <person name="Kim W."/>
            <person name="Song I."/>
            <person name="Jeong J.-H."/>
            <person name="Kim D."/>
            <person name="Kim S."/>
            <person name="Ryu S."/>
            <person name="Song J.Y."/>
            <person name="Lee S.K."/>
        </authorList>
    </citation>
    <scope>NUCLEOTIDE SEQUENCE [LARGE SCALE GENOMIC DNA]</scope>
    <source>
        <tissue evidence="2">Muscle</tissue>
    </source>
</reference>
<gene>
    <name evidence="2" type="ORF">EYF80_032221</name>
</gene>
<sequence length="158" mass="17461">MALTGTLWVLITIGHAHLQGQRQWQRESSHLDDTHSAQVFQSQADGRFASQSDVNLERVSLRWGRGLLKGILPLRAARTQRCTGQPPPPPPLHLIISGHDWPCPGLCVATDPASLVSKHQVQPLQGLADAAVGRLQQSREWFVITRLLSHDEYGTKAN</sequence>
<name>A0A4Z2GWT2_9TELE</name>
<keyword evidence="3" id="KW-1185">Reference proteome</keyword>
<comment type="caution">
    <text evidence="2">The sequence shown here is derived from an EMBL/GenBank/DDBJ whole genome shotgun (WGS) entry which is preliminary data.</text>
</comment>
<keyword evidence="1" id="KW-0732">Signal</keyword>
<evidence type="ECO:0000313" key="2">
    <source>
        <dbReference type="EMBL" id="TNN57555.1"/>
    </source>
</evidence>
<feature type="signal peptide" evidence="1">
    <location>
        <begin position="1"/>
        <end position="16"/>
    </location>
</feature>
<protein>
    <submittedName>
        <fullName evidence="2">Uncharacterized protein</fullName>
    </submittedName>
</protein>
<dbReference type="Proteomes" id="UP000314294">
    <property type="component" value="Unassembled WGS sequence"/>
</dbReference>
<dbReference type="EMBL" id="SRLO01000402">
    <property type="protein sequence ID" value="TNN57555.1"/>
    <property type="molecule type" value="Genomic_DNA"/>
</dbReference>
<dbReference type="AlphaFoldDB" id="A0A4Z2GWT2"/>